<feature type="region of interest" description="Disordered" evidence="1">
    <location>
        <begin position="350"/>
        <end position="392"/>
    </location>
</feature>
<organism evidence="3 4">
    <name type="scientific">Chlamydomonas schloesseri</name>
    <dbReference type="NCBI Taxonomy" id="2026947"/>
    <lineage>
        <taxon>Eukaryota</taxon>
        <taxon>Viridiplantae</taxon>
        <taxon>Chlorophyta</taxon>
        <taxon>core chlorophytes</taxon>
        <taxon>Chlorophyceae</taxon>
        <taxon>CS clade</taxon>
        <taxon>Chlamydomonadales</taxon>
        <taxon>Chlamydomonadaceae</taxon>
        <taxon>Chlamydomonas</taxon>
    </lineage>
</organism>
<feature type="domain" description="Micro-fibrillar-associated protein 1 C-terminal" evidence="2">
    <location>
        <begin position="244"/>
        <end position="469"/>
    </location>
</feature>
<feature type="compositionally biased region" description="Acidic residues" evidence="1">
    <location>
        <begin position="226"/>
        <end position="249"/>
    </location>
</feature>
<dbReference type="InterPro" id="IPR033194">
    <property type="entry name" value="MFAP1"/>
</dbReference>
<evidence type="ECO:0000256" key="1">
    <source>
        <dbReference type="SAM" id="MobiDB-lite"/>
    </source>
</evidence>
<feature type="compositionally biased region" description="Basic and acidic residues" evidence="1">
    <location>
        <begin position="205"/>
        <end position="225"/>
    </location>
</feature>
<feature type="region of interest" description="Disordered" evidence="1">
    <location>
        <begin position="1"/>
        <end position="67"/>
    </location>
</feature>
<evidence type="ECO:0000313" key="3">
    <source>
        <dbReference type="EMBL" id="KAG2429704.1"/>
    </source>
</evidence>
<feature type="compositionally biased region" description="Basic and acidic residues" evidence="1">
    <location>
        <begin position="91"/>
        <end position="106"/>
    </location>
</feature>
<feature type="compositionally biased region" description="Basic and acidic residues" evidence="1">
    <location>
        <begin position="281"/>
        <end position="297"/>
    </location>
</feature>
<name>A0A835VXY1_9CHLO</name>
<dbReference type="Proteomes" id="UP000613740">
    <property type="component" value="Unassembled WGS sequence"/>
</dbReference>
<dbReference type="PANTHER" id="PTHR15327">
    <property type="entry name" value="MICROFIBRIL-ASSOCIATED PROTEIN"/>
    <property type="match status" value="1"/>
</dbReference>
<reference evidence="3" key="1">
    <citation type="journal article" date="2020" name="bioRxiv">
        <title>Comparative genomics of Chlamydomonas.</title>
        <authorList>
            <person name="Craig R.J."/>
            <person name="Hasan A.R."/>
            <person name="Ness R.W."/>
            <person name="Keightley P.D."/>
        </authorList>
    </citation>
    <scope>NUCLEOTIDE SEQUENCE</scope>
    <source>
        <strain evidence="3">CCAP 11/173</strain>
    </source>
</reference>
<feature type="compositionally biased region" description="Basic and acidic residues" evidence="1">
    <location>
        <begin position="263"/>
        <end position="274"/>
    </location>
</feature>
<dbReference type="EMBL" id="JAEHOD010000083">
    <property type="protein sequence ID" value="KAG2429704.1"/>
    <property type="molecule type" value="Genomic_DNA"/>
</dbReference>
<protein>
    <recommendedName>
        <fullName evidence="2">Micro-fibrillar-associated protein 1 C-terminal domain-containing protein</fullName>
    </recommendedName>
</protein>
<keyword evidence="4" id="KW-1185">Reference proteome</keyword>
<evidence type="ECO:0000259" key="2">
    <source>
        <dbReference type="Pfam" id="PF06991"/>
    </source>
</evidence>
<feature type="compositionally biased region" description="Gly residues" evidence="1">
    <location>
        <begin position="110"/>
        <end position="123"/>
    </location>
</feature>
<feature type="compositionally biased region" description="Basic and acidic residues" evidence="1">
    <location>
        <begin position="10"/>
        <end position="22"/>
    </location>
</feature>
<evidence type="ECO:0000313" key="4">
    <source>
        <dbReference type="Proteomes" id="UP000613740"/>
    </source>
</evidence>
<gene>
    <name evidence="3" type="ORF">HYH02_013961</name>
</gene>
<dbReference type="Pfam" id="PF06991">
    <property type="entry name" value="MFAP1"/>
    <property type="match status" value="1"/>
</dbReference>
<feature type="compositionally biased region" description="Acidic residues" evidence="1">
    <location>
        <begin position="163"/>
        <end position="177"/>
    </location>
</feature>
<sequence length="506" mass="57486">MSGAFAARTAQEEADKGRVDRTRVKRYWPGKAPEWADQQEEAEAAAAPRERVRTEVAAPVIVRRADDARLARLQQSRGADREEALQERRQIRAAEIVRVKRERSEELSSEGGGGSEDGGGGAGPQLRRRERARSEEPGGSEEEAEEEDDEGPQLRRRRREASEEPEAEPALEGDVPADEMRRRVAARRQADDEDDEDAVARRRAAVRERLLQQQREEEERRKAQQQEEEEEEEEEEESSEYETDDEDDGPGGRLLKPVFVPKHARDTVAERTAQEEEEEAAAEKEKARKMERKEETKAILAEQMAAEVAAAAAAAAGPAGLDDIDTDDDDEEAVGAYEAWKGRELRRIKRDREERETAEREAAERERLKNMTEEERAAWEKANPKASREASPKAKWNFLQKYWHKGAFFQEAADDTRGTTGVDEIFKRDFSAPTGMDKFDKSALPKVMQVKNFGRAGRTKYTHLLDQDTTQVEDELYAATKDNIVRRKEQALAAAQVFAKPKKFRR</sequence>
<accession>A0A835VXY1</accession>
<dbReference type="OrthoDB" id="1111734at2759"/>
<feature type="region of interest" description="Disordered" evidence="1">
    <location>
        <begin position="91"/>
        <end position="298"/>
    </location>
</feature>
<feature type="compositionally biased region" description="Acidic residues" evidence="1">
    <location>
        <begin position="138"/>
        <end position="151"/>
    </location>
</feature>
<dbReference type="InterPro" id="IPR009730">
    <property type="entry name" value="MFAP1_C"/>
</dbReference>
<proteinExistence type="predicted"/>
<comment type="caution">
    <text evidence="3">The sequence shown here is derived from an EMBL/GenBank/DDBJ whole genome shotgun (WGS) entry which is preliminary data.</text>
</comment>
<dbReference type="AlphaFoldDB" id="A0A835VXY1"/>